<dbReference type="Proteomes" id="UP000243053">
    <property type="component" value="Unassembled WGS sequence"/>
</dbReference>
<name>A0A1Y5EJ44_COLPS</name>
<comment type="caution">
    <text evidence="1">The sequence shown here is derived from an EMBL/GenBank/DDBJ whole genome shotgun (WGS) entry which is preliminary data.</text>
</comment>
<dbReference type="AlphaFoldDB" id="A0A1Y5EJ44"/>
<organism evidence="1 2">
    <name type="scientific">Colwellia psychrerythraea</name>
    <name type="common">Vibrio psychroerythus</name>
    <dbReference type="NCBI Taxonomy" id="28229"/>
    <lineage>
        <taxon>Bacteria</taxon>
        <taxon>Pseudomonadati</taxon>
        <taxon>Pseudomonadota</taxon>
        <taxon>Gammaproteobacteria</taxon>
        <taxon>Alteromonadales</taxon>
        <taxon>Colwelliaceae</taxon>
        <taxon>Colwellia</taxon>
    </lineage>
</organism>
<dbReference type="Pfam" id="PF02810">
    <property type="entry name" value="SEC-C"/>
    <property type="match status" value="1"/>
</dbReference>
<evidence type="ECO:0000313" key="1">
    <source>
        <dbReference type="EMBL" id="OUR81144.1"/>
    </source>
</evidence>
<dbReference type="SUPFAM" id="SSF103642">
    <property type="entry name" value="Sec-C motif"/>
    <property type="match status" value="1"/>
</dbReference>
<dbReference type="EMBL" id="MAAF01000053">
    <property type="protein sequence ID" value="OUR81144.1"/>
    <property type="molecule type" value="Genomic_DNA"/>
</dbReference>
<sequence>MNPFDHLTKERLKAEQELQELISSVNAEALLSSMIAQLIFVPTGSSFGDKYGNHPAMLETLAVNCIPRFGDNNDTRLPAPITQHCYHLLEKIFHGKMFEGFGDPEKEKAKTPLALQMKIHSQVVRGSAFPEQTAHKIQVIQGNFDKWFEKNLGLSPKRAVDIVYALVSKTESLATEHTPPSRKEAEACKKLYNELRAKKGRTEKEQEFIDYLSHEGENGAFIFGYVTYQNEVMPNVLPLDLSAIDIEPVVTDVEAKAFKGLFCVNRQNIDDVEHIQRKPFYELPSGKVLFSEISNSFDVIWDTYEKAARTESKFYDSRYQKKKAKWLEQRAYEHLCKFFPKDSVYQSLTYPDPTKESGTTELDLAVKWGPFLIVMEAKAKQFRFESVTGHASKLRTDIKKNVEDAYQQALRAIQYINENDTCAFIEAEGGRKLTFDSASVHKIFPISLSFHHLAGIATQLDELENMGLFTSNKYPFSICESDLELLAKIEVTPDELLHYVSKRIGILNDDKGWQGDELDLFGAYLDSRLLLPNIADESQEIPNYLSFVGYSGQFDQLMSYERGEYPDKPDISFKLPEGVDEIFHQLKQWDDDGARWISFALLELDDSVLYSVAQAVNELKHITLTHDGFRRMSFHQGDTSISVVGSSVATFEELKENMHKRGLVEKYRRKTQKSIVFGVLCNGNDKVFESADYMEFDWQPDKNMEALVQSEPACVPSITPKRNDPCFCGSGKKYKKCHKNIVEENKRKYTNLA</sequence>
<evidence type="ECO:0000313" key="2">
    <source>
        <dbReference type="Proteomes" id="UP000243053"/>
    </source>
</evidence>
<dbReference type="InterPro" id="IPR004027">
    <property type="entry name" value="SEC_C_motif"/>
</dbReference>
<gene>
    <name evidence="1" type="ORF">A9Q75_08460</name>
</gene>
<protein>
    <recommendedName>
        <fullName evidence="3">SEC-C motif domain protein</fullName>
    </recommendedName>
</protein>
<evidence type="ECO:0008006" key="3">
    <source>
        <dbReference type="Google" id="ProtNLM"/>
    </source>
</evidence>
<accession>A0A1Y5EJ44</accession>
<proteinExistence type="predicted"/>
<reference evidence="2" key="1">
    <citation type="journal article" date="2017" name="Proc. Natl. Acad. Sci. U.S.A.">
        <title>Simulation of Deepwater Horizon oil plume reveals substrate specialization within a complex community of hydrocarbon degraders.</title>
        <authorList>
            <person name="Hu P."/>
            <person name="Dubinsky E.A."/>
            <person name="Probst A.J."/>
            <person name="Wang J."/>
            <person name="Sieber C.M.K."/>
            <person name="Tom L.M."/>
            <person name="Gardinali P."/>
            <person name="Banfield J.F."/>
            <person name="Atlas R.M."/>
            <person name="Andersen G.L."/>
        </authorList>
    </citation>
    <scope>NUCLEOTIDE SEQUENCE [LARGE SCALE GENOMIC DNA]</scope>
</reference>
<dbReference type="Gene3D" id="3.10.450.50">
    <property type="match status" value="1"/>
</dbReference>